<dbReference type="WBParaSite" id="HPLM_0000646401-mRNA-1">
    <property type="protein sequence ID" value="HPLM_0000646401-mRNA-1"/>
    <property type="gene ID" value="HPLM_0000646401"/>
</dbReference>
<dbReference type="AlphaFoldDB" id="A0A0N4W8D8"/>
<sequence length="46" mass="5059">MLSQICIHLDSVASKQILFRRGRTQPSGKVFLTSHSNENNSISCPG</sequence>
<dbReference type="EMBL" id="UZAF01016498">
    <property type="protein sequence ID" value="VDO29045.1"/>
    <property type="molecule type" value="Genomic_DNA"/>
</dbReference>
<accession>A0A0N4W8D8</accession>
<evidence type="ECO:0000313" key="3">
    <source>
        <dbReference type="WBParaSite" id="HPLM_0000646401-mRNA-1"/>
    </source>
</evidence>
<dbReference type="Proteomes" id="UP000268014">
    <property type="component" value="Unassembled WGS sequence"/>
</dbReference>
<evidence type="ECO:0000313" key="1">
    <source>
        <dbReference type="EMBL" id="VDO29045.1"/>
    </source>
</evidence>
<gene>
    <name evidence="1" type="ORF">HPLM_LOCUS6456</name>
</gene>
<name>A0A0N4W8D8_HAEPC</name>
<evidence type="ECO:0000313" key="2">
    <source>
        <dbReference type="Proteomes" id="UP000268014"/>
    </source>
</evidence>
<keyword evidence="2" id="KW-1185">Reference proteome</keyword>
<protein>
    <submittedName>
        <fullName evidence="1 3">Uncharacterized protein</fullName>
    </submittedName>
</protein>
<reference evidence="1 2" key="2">
    <citation type="submission" date="2018-11" db="EMBL/GenBank/DDBJ databases">
        <authorList>
            <consortium name="Pathogen Informatics"/>
        </authorList>
    </citation>
    <scope>NUCLEOTIDE SEQUENCE [LARGE SCALE GENOMIC DNA]</scope>
    <source>
        <strain evidence="1 2">MHpl1</strain>
    </source>
</reference>
<reference evidence="3" key="1">
    <citation type="submission" date="2017-02" db="UniProtKB">
        <authorList>
            <consortium name="WormBaseParasite"/>
        </authorList>
    </citation>
    <scope>IDENTIFICATION</scope>
</reference>
<organism evidence="3">
    <name type="scientific">Haemonchus placei</name>
    <name type="common">Barber's pole worm</name>
    <dbReference type="NCBI Taxonomy" id="6290"/>
    <lineage>
        <taxon>Eukaryota</taxon>
        <taxon>Metazoa</taxon>
        <taxon>Ecdysozoa</taxon>
        <taxon>Nematoda</taxon>
        <taxon>Chromadorea</taxon>
        <taxon>Rhabditida</taxon>
        <taxon>Rhabditina</taxon>
        <taxon>Rhabditomorpha</taxon>
        <taxon>Strongyloidea</taxon>
        <taxon>Trichostrongylidae</taxon>
        <taxon>Haemonchus</taxon>
    </lineage>
</organism>
<proteinExistence type="predicted"/>